<keyword evidence="2" id="KW-1185">Reference proteome</keyword>
<accession>A0ACC0AGC6</accession>
<gene>
    <name evidence="1" type="ORF">M9H77_28208</name>
</gene>
<sequence length="116" mass="12973">MDSIVLGKVVMPDESLPQGIEGEVISIYIIKSIFDEMQNTYMRYHCLWHRSSYKNVKCPTFECVWEGVLIDQKEESTSTDMPLGTAIHNREITLGKGGQLARAAGVVVKLIAKEGK</sequence>
<evidence type="ECO:0000313" key="2">
    <source>
        <dbReference type="Proteomes" id="UP001060085"/>
    </source>
</evidence>
<reference evidence="2" key="1">
    <citation type="journal article" date="2023" name="Nat. Plants">
        <title>Single-cell RNA sequencing provides a high-resolution roadmap for understanding the multicellular compartmentation of specialized metabolism.</title>
        <authorList>
            <person name="Sun S."/>
            <person name="Shen X."/>
            <person name="Li Y."/>
            <person name="Li Y."/>
            <person name="Wang S."/>
            <person name="Li R."/>
            <person name="Zhang H."/>
            <person name="Shen G."/>
            <person name="Guo B."/>
            <person name="Wei J."/>
            <person name="Xu J."/>
            <person name="St-Pierre B."/>
            <person name="Chen S."/>
            <person name="Sun C."/>
        </authorList>
    </citation>
    <scope>NUCLEOTIDE SEQUENCE [LARGE SCALE GENOMIC DNA]</scope>
</reference>
<dbReference type="EMBL" id="CM044706">
    <property type="protein sequence ID" value="KAI5659415.1"/>
    <property type="molecule type" value="Genomic_DNA"/>
</dbReference>
<evidence type="ECO:0000313" key="1">
    <source>
        <dbReference type="EMBL" id="KAI5659415.1"/>
    </source>
</evidence>
<name>A0ACC0AGC6_CATRO</name>
<protein>
    <submittedName>
        <fullName evidence="1">Uncharacterized protein</fullName>
    </submittedName>
</protein>
<proteinExistence type="predicted"/>
<comment type="caution">
    <text evidence="1">The sequence shown here is derived from an EMBL/GenBank/DDBJ whole genome shotgun (WGS) entry which is preliminary data.</text>
</comment>
<dbReference type="Proteomes" id="UP001060085">
    <property type="component" value="Linkage Group LG06"/>
</dbReference>
<organism evidence="1 2">
    <name type="scientific">Catharanthus roseus</name>
    <name type="common">Madagascar periwinkle</name>
    <name type="synonym">Vinca rosea</name>
    <dbReference type="NCBI Taxonomy" id="4058"/>
    <lineage>
        <taxon>Eukaryota</taxon>
        <taxon>Viridiplantae</taxon>
        <taxon>Streptophyta</taxon>
        <taxon>Embryophyta</taxon>
        <taxon>Tracheophyta</taxon>
        <taxon>Spermatophyta</taxon>
        <taxon>Magnoliopsida</taxon>
        <taxon>eudicotyledons</taxon>
        <taxon>Gunneridae</taxon>
        <taxon>Pentapetalae</taxon>
        <taxon>asterids</taxon>
        <taxon>lamiids</taxon>
        <taxon>Gentianales</taxon>
        <taxon>Apocynaceae</taxon>
        <taxon>Rauvolfioideae</taxon>
        <taxon>Vinceae</taxon>
        <taxon>Catharanthinae</taxon>
        <taxon>Catharanthus</taxon>
    </lineage>
</organism>